<evidence type="ECO:0000313" key="2">
    <source>
        <dbReference type="EnsemblMetazoa" id="OVOC609.1"/>
    </source>
</evidence>
<dbReference type="Proteomes" id="UP000024404">
    <property type="component" value="Unassembled WGS sequence"/>
</dbReference>
<dbReference type="AlphaFoldDB" id="A0A8R1XXX3"/>
<sequence>MQSRRLDYLRESRFSTTSWKKIIHTQRIRNFTIPLLFQVIVITTLSRCLILIFHKSWHKINFSTENKRTVR</sequence>
<evidence type="ECO:0000256" key="1">
    <source>
        <dbReference type="SAM" id="Phobius"/>
    </source>
</evidence>
<evidence type="ECO:0000313" key="3">
    <source>
        <dbReference type="Proteomes" id="UP000024404"/>
    </source>
</evidence>
<reference evidence="2" key="2">
    <citation type="submission" date="2022-06" db="UniProtKB">
        <authorList>
            <consortium name="EnsemblMetazoa"/>
        </authorList>
    </citation>
    <scope>IDENTIFICATION</scope>
</reference>
<keyword evidence="1" id="KW-1133">Transmembrane helix</keyword>
<dbReference type="EMBL" id="CMVM020000020">
    <property type="status" value="NOT_ANNOTATED_CDS"/>
    <property type="molecule type" value="Genomic_DNA"/>
</dbReference>
<reference evidence="3" key="1">
    <citation type="submission" date="2013-10" db="EMBL/GenBank/DDBJ databases">
        <title>Genome sequencing of Onchocerca volvulus.</title>
        <authorList>
            <person name="Cotton J."/>
            <person name="Tsai J."/>
            <person name="Stanley E."/>
            <person name="Tracey A."/>
            <person name="Holroyd N."/>
            <person name="Lustigman S."/>
            <person name="Berriman M."/>
        </authorList>
    </citation>
    <scope>NUCLEOTIDE SEQUENCE</scope>
</reference>
<keyword evidence="1" id="KW-0812">Transmembrane</keyword>
<organism evidence="2 3">
    <name type="scientific">Onchocerca volvulus</name>
    <dbReference type="NCBI Taxonomy" id="6282"/>
    <lineage>
        <taxon>Eukaryota</taxon>
        <taxon>Metazoa</taxon>
        <taxon>Ecdysozoa</taxon>
        <taxon>Nematoda</taxon>
        <taxon>Chromadorea</taxon>
        <taxon>Rhabditida</taxon>
        <taxon>Spirurina</taxon>
        <taxon>Spiruromorpha</taxon>
        <taxon>Filarioidea</taxon>
        <taxon>Onchocercidae</taxon>
        <taxon>Onchocerca</taxon>
    </lineage>
</organism>
<accession>A0A8R1XXX3</accession>
<feature type="transmembrane region" description="Helical" evidence="1">
    <location>
        <begin position="31"/>
        <end position="53"/>
    </location>
</feature>
<name>A0A8R1XXX3_ONCVO</name>
<protein>
    <submittedName>
        <fullName evidence="2">Uncharacterized protein</fullName>
    </submittedName>
</protein>
<dbReference type="EnsemblMetazoa" id="OVOC609.1">
    <property type="protein sequence ID" value="OVOC609.1"/>
    <property type="gene ID" value="WBGene00237418"/>
</dbReference>
<proteinExistence type="predicted"/>
<keyword evidence="3" id="KW-1185">Reference proteome</keyword>
<keyword evidence="1" id="KW-0472">Membrane</keyword>